<dbReference type="EMBL" id="JBHSHE010000007">
    <property type="protein sequence ID" value="MFC4714708.1"/>
    <property type="molecule type" value="Genomic_DNA"/>
</dbReference>
<evidence type="ECO:0000256" key="5">
    <source>
        <dbReference type="ARBA" id="ARBA00023288"/>
    </source>
</evidence>
<evidence type="ECO:0000313" key="6">
    <source>
        <dbReference type="EMBL" id="MFC4714708.1"/>
    </source>
</evidence>
<gene>
    <name evidence="6" type="ORF">ACFO7V_00930</name>
</gene>
<sequence>MTQLATKLPAPKISTGEIMDWKWDAEYADPSTYDECAALSWVTFPIEGATGSSPYIIALFHKGKYLGVATRTTFGFFPQVVRVDDAQLKVTYTYAKDGDSNAGASGRAVSTYSWDLNTQSVKHHGAFPPGYAQ</sequence>
<proteinExistence type="predicted"/>
<keyword evidence="4" id="KW-0564">Palmitate</keyword>
<keyword evidence="1" id="KW-1003">Cell membrane</keyword>
<evidence type="ECO:0000256" key="2">
    <source>
        <dbReference type="ARBA" id="ARBA00022729"/>
    </source>
</evidence>
<dbReference type="GeneID" id="303304918"/>
<evidence type="ECO:0000256" key="1">
    <source>
        <dbReference type="ARBA" id="ARBA00022475"/>
    </source>
</evidence>
<comment type="caution">
    <text evidence="6">The sequence shown here is derived from an EMBL/GenBank/DDBJ whole genome shotgun (WGS) entry which is preliminary data.</text>
</comment>
<evidence type="ECO:0000256" key="4">
    <source>
        <dbReference type="ARBA" id="ARBA00023139"/>
    </source>
</evidence>
<keyword evidence="2" id="KW-0732">Signal</keyword>
<keyword evidence="5 6" id="KW-0449">Lipoprotein</keyword>
<dbReference type="Pfam" id="PF14041">
    <property type="entry name" value="Lipoprotein_21"/>
    <property type="match status" value="1"/>
</dbReference>
<name>A0ABV9MJC1_9MICC</name>
<keyword evidence="7" id="KW-1185">Reference proteome</keyword>
<protein>
    <submittedName>
        <fullName evidence="6">LppP/LprE family lipoprotein</fullName>
    </submittedName>
</protein>
<dbReference type="RefSeq" id="WP_205738306.1">
    <property type="nucleotide sequence ID" value="NZ_BAAAVQ010000042.1"/>
</dbReference>
<evidence type="ECO:0000313" key="7">
    <source>
        <dbReference type="Proteomes" id="UP001595884"/>
    </source>
</evidence>
<keyword evidence="3" id="KW-0472">Membrane</keyword>
<reference evidence="7" key="1">
    <citation type="journal article" date="2019" name="Int. J. Syst. Evol. Microbiol.">
        <title>The Global Catalogue of Microorganisms (GCM) 10K type strain sequencing project: providing services to taxonomists for standard genome sequencing and annotation.</title>
        <authorList>
            <consortium name="The Broad Institute Genomics Platform"/>
            <consortium name="The Broad Institute Genome Sequencing Center for Infectious Disease"/>
            <person name="Wu L."/>
            <person name="Ma J."/>
        </authorList>
    </citation>
    <scope>NUCLEOTIDE SEQUENCE [LARGE SCALE GENOMIC DNA]</scope>
    <source>
        <strain evidence="7">CGMCC 1.12849</strain>
    </source>
</reference>
<accession>A0ABV9MJC1</accession>
<dbReference type="Proteomes" id="UP001595884">
    <property type="component" value="Unassembled WGS sequence"/>
</dbReference>
<dbReference type="InterPro" id="IPR025971">
    <property type="entry name" value="LppP/LprE"/>
</dbReference>
<organism evidence="6 7">
    <name type="scientific">Glutamicibacter bergerei</name>
    <dbReference type="NCBI Taxonomy" id="256702"/>
    <lineage>
        <taxon>Bacteria</taxon>
        <taxon>Bacillati</taxon>
        <taxon>Actinomycetota</taxon>
        <taxon>Actinomycetes</taxon>
        <taxon>Micrococcales</taxon>
        <taxon>Micrococcaceae</taxon>
        <taxon>Glutamicibacter</taxon>
    </lineage>
</organism>
<evidence type="ECO:0000256" key="3">
    <source>
        <dbReference type="ARBA" id="ARBA00023136"/>
    </source>
</evidence>